<dbReference type="InterPro" id="IPR016193">
    <property type="entry name" value="Cytidine_deaminase-like"/>
</dbReference>
<sequence>MSSAGAGGHGTRVTDDDRERLRLACGLALLCPPSETAFSVGAVVVAADGTELARGHSREGGDPHVHAEEAALAKISPDDPRLPGATIYSSLEPCSARRSRPRTCTRLIIDSGIRRVVLAWREPVLFVDCHGAEELAAAGVTVLEAPELAGRAREPNAHLLR</sequence>
<dbReference type="PROSITE" id="PS51747">
    <property type="entry name" value="CYT_DCMP_DEAMINASES_2"/>
    <property type="match status" value="1"/>
</dbReference>
<evidence type="ECO:0000313" key="3">
    <source>
        <dbReference type="Proteomes" id="UP001500320"/>
    </source>
</evidence>
<organism evidence="2 3">
    <name type="scientific">Planomonospora alba</name>
    <dbReference type="NCBI Taxonomy" id="161354"/>
    <lineage>
        <taxon>Bacteria</taxon>
        <taxon>Bacillati</taxon>
        <taxon>Actinomycetota</taxon>
        <taxon>Actinomycetes</taxon>
        <taxon>Streptosporangiales</taxon>
        <taxon>Streptosporangiaceae</taxon>
        <taxon>Planomonospora</taxon>
    </lineage>
</organism>
<evidence type="ECO:0000313" key="2">
    <source>
        <dbReference type="EMBL" id="GAA3165360.1"/>
    </source>
</evidence>
<reference evidence="3" key="1">
    <citation type="journal article" date="2019" name="Int. J. Syst. Evol. Microbiol.">
        <title>The Global Catalogue of Microorganisms (GCM) 10K type strain sequencing project: providing services to taxonomists for standard genome sequencing and annotation.</title>
        <authorList>
            <consortium name="The Broad Institute Genomics Platform"/>
            <consortium name="The Broad Institute Genome Sequencing Center for Infectious Disease"/>
            <person name="Wu L."/>
            <person name="Ma J."/>
        </authorList>
    </citation>
    <scope>NUCLEOTIDE SEQUENCE [LARGE SCALE GENOMIC DNA]</scope>
    <source>
        <strain evidence="3">JCM 9373</strain>
    </source>
</reference>
<evidence type="ECO:0000259" key="1">
    <source>
        <dbReference type="PROSITE" id="PS51747"/>
    </source>
</evidence>
<protein>
    <recommendedName>
        <fullName evidence="1">CMP/dCMP-type deaminase domain-containing protein</fullName>
    </recommendedName>
</protein>
<dbReference type="EMBL" id="BAAAUT010000090">
    <property type="protein sequence ID" value="GAA3165360.1"/>
    <property type="molecule type" value="Genomic_DNA"/>
</dbReference>
<dbReference type="Pfam" id="PF00383">
    <property type="entry name" value="dCMP_cyt_deam_1"/>
    <property type="match status" value="1"/>
</dbReference>
<name>A0ABP6P269_9ACTN</name>
<accession>A0ABP6P269</accession>
<dbReference type="Proteomes" id="UP001500320">
    <property type="component" value="Unassembled WGS sequence"/>
</dbReference>
<feature type="domain" description="CMP/dCMP-type deaminase" evidence="1">
    <location>
        <begin position="15"/>
        <end position="142"/>
    </location>
</feature>
<proteinExistence type="predicted"/>
<dbReference type="Gene3D" id="3.40.140.10">
    <property type="entry name" value="Cytidine Deaminase, domain 2"/>
    <property type="match status" value="1"/>
</dbReference>
<dbReference type="RefSeq" id="WP_344866406.1">
    <property type="nucleotide sequence ID" value="NZ_BAAAUT010000090.1"/>
</dbReference>
<gene>
    <name evidence="2" type="ORF">GCM10010466_65250</name>
</gene>
<dbReference type="InterPro" id="IPR002125">
    <property type="entry name" value="CMP_dCMP_dom"/>
</dbReference>
<keyword evidence="3" id="KW-1185">Reference proteome</keyword>
<dbReference type="SUPFAM" id="SSF53927">
    <property type="entry name" value="Cytidine deaminase-like"/>
    <property type="match status" value="1"/>
</dbReference>
<comment type="caution">
    <text evidence="2">The sequence shown here is derived from an EMBL/GenBank/DDBJ whole genome shotgun (WGS) entry which is preliminary data.</text>
</comment>